<dbReference type="InterPro" id="IPR055372">
    <property type="entry name" value="CBM96"/>
</dbReference>
<sequence>MVKSLRTRRGLAFLLALLWLLPAVLIHPKNVSASTSTYYVSVDGSDSAGDGSLANPWRTIQKAANVMTAGDVCIIRGGVYRETVVPVQSGIEGAPLTFRSYPGETVTISGAELLSGWTEDSEAPGRLYKASMPWSLGSGNQVFINGTMAGEARWPNNTGSLLEPTLAEMTAGSNTTLTDSRIPTGVDWVGGTAWFAGGAAWVGQDSTITGFNPATGVMTFASVRASNSNYDAQIGNTYYLSGVKGALDVDREWWYDGAAQQLVLQPPGGSAVSSLLVEAKKRLFGFDVSGKSYMVIEGVDLFAAGIKTSDTTHHVRIDGMKASYVSHNTRNPQSNPAADNNGITLRGEANEIVNSELAYSSGSLLDVKGQNHRIVNNYLHDGNYAGTWNGLISAEGKGHYIAYNTLTRSGRDVMKLDNLEQMIVERNDLSYGGLVTKDSGLIYTAGDDARQSEIRYNTLHDMYTHLGMGIYTDNQSTNYIIHHNVLWNIPNSDPIRLNSPSNYNLVFNNTAGTNTKGMATWAIVYRGDMFGDRVFNNIFAGGDIDFGESRGYAQSHNLLAGLDPLFEHAAQHDFRLQASSPAINAGRVIPGITDGYAGTAPDLGAYEYGQPLFKTGHDFAQPPVIGAVVQQAPPYVNLVRNNGFESGDLQSWTVTGGKVKAIYSPGGAWSSEMAAMRIQSGGVQLKSAGSELTQTVTGLQPNTRYTFSLWTKTSADQALASFGVRDYGGPTVNRQVYGTGWKQHTLDFTTGISDTSATVYLGQAGAGSGGSEIVELDTRTMEGTANAWLEYDVTSFIQAQAADDRVATLNMKGALSRTTFALKRSGVNQPKLVVKLAGTATLVELAATDSAGVRLRTGTTEAETTHANPTSFNAANWNSGYQEEFYLKFPLDQLAGSTITEAKLKLLANGVAAAGAKSTVYGLADDSWTESTLTWNNKPQAVEQIVSYDDIGVILPLDDQSAGDALRALILDARMLHARASTAGEFSSAVLADFAAGIDEARQTADDPAATPAQLNAALEQLKAKEESLQARRALLGAIQAAQLLVQQTKAGTLPGQYAAGDRSELQQAVTLAQASFNDADPDKTALAAVMQQLDTAANLYDARVVATPVDDLPKLRLDAILGHPQGWSESYGSVSGGWSRFSKDYTRYTAAPYGSGLFVLDLKYSFLQVASEWPGILLRSQKPAGPLNQDTTYIVIFKEGVWELQKWVGGKQTLFNTYPNTRFDGTATPVYVGAVNVEDGVRLLLYVNGQPVFDWIDRQAPIYQSGYFGFVSAGQSGDIDAKPLHRPELALTGPSSVQAGAQLDLSLRASGVADTLQESVSGAVYGGQAAIRFDPARFDFVGATASHGSTLLQVIPGTEPGTLTLQWSDASGVRLDEGEAFVGLAFEAKTTEGFGGFELSNAELRDAASAAIAAIPLSLRVEVKSGTP</sequence>
<dbReference type="NCBIfam" id="NF033679">
    <property type="entry name" value="DNRLRE_dom"/>
    <property type="match status" value="1"/>
</dbReference>
<keyword evidence="2" id="KW-0964">Secreted</keyword>
<dbReference type="Gene3D" id="2.60.120.260">
    <property type="entry name" value="Galactose-binding domain-like"/>
    <property type="match status" value="1"/>
</dbReference>
<evidence type="ECO:0000259" key="5">
    <source>
        <dbReference type="Pfam" id="PF02018"/>
    </source>
</evidence>
<keyword evidence="4" id="KW-0378">Hydrolase</keyword>
<dbReference type="InterPro" id="IPR012334">
    <property type="entry name" value="Pectin_lyas_fold"/>
</dbReference>
<accession>A0ABV5W635</accession>
<reference evidence="7 8" key="1">
    <citation type="submission" date="2024-09" db="EMBL/GenBank/DDBJ databases">
        <authorList>
            <person name="Sun Q."/>
            <person name="Mori K."/>
        </authorList>
    </citation>
    <scope>NUCLEOTIDE SEQUENCE [LARGE SCALE GENOMIC DNA]</scope>
    <source>
        <strain evidence="7 8">JCM 12520</strain>
    </source>
</reference>
<dbReference type="Gene3D" id="1.20.1270.90">
    <property type="entry name" value="AF1782-like"/>
    <property type="match status" value="1"/>
</dbReference>
<dbReference type="Gene3D" id="2.60.40.680">
    <property type="match status" value="1"/>
</dbReference>
<dbReference type="SUPFAM" id="SSF49384">
    <property type="entry name" value="Carbohydrate-binding domain"/>
    <property type="match status" value="1"/>
</dbReference>
<feature type="domain" description="Carbohydrate-binding module family 96" evidence="6">
    <location>
        <begin position="860"/>
        <end position="944"/>
    </location>
</feature>
<dbReference type="EMBL" id="JBHMAG010000020">
    <property type="protein sequence ID" value="MFB9756033.1"/>
    <property type="molecule type" value="Genomic_DNA"/>
</dbReference>
<evidence type="ECO:0000259" key="6">
    <source>
        <dbReference type="Pfam" id="PF24517"/>
    </source>
</evidence>
<evidence type="ECO:0000313" key="8">
    <source>
        <dbReference type="Proteomes" id="UP001589619"/>
    </source>
</evidence>
<evidence type="ECO:0000256" key="1">
    <source>
        <dbReference type="ARBA" id="ARBA00004613"/>
    </source>
</evidence>
<name>A0ABV5W635_9BACL</name>
<dbReference type="SUPFAM" id="SSF49785">
    <property type="entry name" value="Galactose-binding domain-like"/>
    <property type="match status" value="1"/>
</dbReference>
<dbReference type="InterPro" id="IPR011050">
    <property type="entry name" value="Pectin_lyase_fold/virulence"/>
</dbReference>
<proteinExistence type="predicted"/>
<dbReference type="PANTHER" id="PTHR36453:SF1">
    <property type="entry name" value="RIGHT HANDED BETA HELIX DOMAIN-CONTAINING PROTEIN"/>
    <property type="match status" value="1"/>
</dbReference>
<keyword evidence="3" id="KW-0732">Signal</keyword>
<dbReference type="SUPFAM" id="SSF51126">
    <property type="entry name" value="Pectin lyase-like"/>
    <property type="match status" value="1"/>
</dbReference>
<dbReference type="CDD" id="cd08547">
    <property type="entry name" value="Type_II_cohesin"/>
    <property type="match status" value="1"/>
</dbReference>
<dbReference type="Pfam" id="PF24517">
    <property type="entry name" value="CBM96"/>
    <property type="match status" value="1"/>
</dbReference>
<dbReference type="Proteomes" id="UP001589619">
    <property type="component" value="Unassembled WGS sequence"/>
</dbReference>
<dbReference type="InterPro" id="IPR003305">
    <property type="entry name" value="CenC_carb-bd"/>
</dbReference>
<dbReference type="InterPro" id="IPR008979">
    <property type="entry name" value="Galactose-bd-like_sf"/>
</dbReference>
<dbReference type="PANTHER" id="PTHR36453">
    <property type="entry name" value="SECRETED PROTEIN-RELATED"/>
    <property type="match status" value="1"/>
</dbReference>
<dbReference type="InterPro" id="IPR008965">
    <property type="entry name" value="CBM2/CBM3_carb-bd_dom_sf"/>
</dbReference>
<evidence type="ECO:0000313" key="7">
    <source>
        <dbReference type="EMBL" id="MFB9756033.1"/>
    </source>
</evidence>
<protein>
    <submittedName>
        <fullName evidence="7">DNRLRE domain-containing protein</fullName>
    </submittedName>
</protein>
<evidence type="ECO:0000256" key="2">
    <source>
        <dbReference type="ARBA" id="ARBA00022525"/>
    </source>
</evidence>
<organism evidence="7 8">
    <name type="scientific">Paenibacillus hodogayensis</name>
    <dbReference type="NCBI Taxonomy" id="279208"/>
    <lineage>
        <taxon>Bacteria</taxon>
        <taxon>Bacillati</taxon>
        <taxon>Bacillota</taxon>
        <taxon>Bacilli</taxon>
        <taxon>Bacillales</taxon>
        <taxon>Paenibacillaceae</taxon>
        <taxon>Paenibacillus</taxon>
    </lineage>
</organism>
<evidence type="ECO:0000256" key="3">
    <source>
        <dbReference type="ARBA" id="ARBA00022729"/>
    </source>
</evidence>
<gene>
    <name evidence="7" type="ORF">ACFFNY_31035</name>
</gene>
<evidence type="ECO:0000256" key="4">
    <source>
        <dbReference type="ARBA" id="ARBA00022801"/>
    </source>
</evidence>
<dbReference type="RefSeq" id="WP_344913406.1">
    <property type="nucleotide sequence ID" value="NZ_BAAAYO010000012.1"/>
</dbReference>
<keyword evidence="8" id="KW-1185">Reference proteome</keyword>
<dbReference type="Gene3D" id="2.160.20.10">
    <property type="entry name" value="Single-stranded right-handed beta-helix, Pectin lyase-like"/>
    <property type="match status" value="2"/>
</dbReference>
<feature type="domain" description="CBM-cenC" evidence="5">
    <location>
        <begin position="637"/>
        <end position="760"/>
    </location>
</feature>
<dbReference type="Pfam" id="PF02018">
    <property type="entry name" value="CBM_4_9"/>
    <property type="match status" value="1"/>
</dbReference>
<comment type="caution">
    <text evidence="7">The sequence shown here is derived from an EMBL/GenBank/DDBJ whole genome shotgun (WGS) entry which is preliminary data.</text>
</comment>
<comment type="subcellular location">
    <subcellularLocation>
        <location evidence="1">Secreted</location>
    </subcellularLocation>
</comment>